<dbReference type="InterPro" id="IPR006342">
    <property type="entry name" value="FkbM_mtfrase"/>
</dbReference>
<dbReference type="NCBIfam" id="TIGR01444">
    <property type="entry name" value="fkbM_fam"/>
    <property type="match status" value="1"/>
</dbReference>
<dbReference type="PANTHER" id="PTHR34203">
    <property type="entry name" value="METHYLTRANSFERASE, FKBM FAMILY PROTEIN"/>
    <property type="match status" value="1"/>
</dbReference>
<dbReference type="STRING" id="690850.Desaf_3707"/>
<dbReference type="InterPro" id="IPR029063">
    <property type="entry name" value="SAM-dependent_MTases_sf"/>
</dbReference>
<evidence type="ECO:0000259" key="1">
    <source>
        <dbReference type="Pfam" id="PF05050"/>
    </source>
</evidence>
<evidence type="ECO:0000313" key="2">
    <source>
        <dbReference type="EMBL" id="EGJ51984.1"/>
    </source>
</evidence>
<dbReference type="EMBL" id="CP003221">
    <property type="protein sequence ID" value="EGJ51984.1"/>
    <property type="molecule type" value="Genomic_DNA"/>
</dbReference>
<proteinExistence type="predicted"/>
<gene>
    <name evidence="2" type="ORF">Desaf_3707</name>
</gene>
<dbReference type="GO" id="GO:0008168">
    <property type="term" value="F:methyltransferase activity"/>
    <property type="evidence" value="ECO:0007669"/>
    <property type="project" value="UniProtKB-KW"/>
</dbReference>
<protein>
    <submittedName>
        <fullName evidence="2">Methyltransferase FkbM family</fullName>
    </submittedName>
</protein>
<dbReference type="SUPFAM" id="SSF53335">
    <property type="entry name" value="S-adenosyl-L-methionine-dependent methyltransferases"/>
    <property type="match status" value="1"/>
</dbReference>
<feature type="domain" description="Methyltransferase FkbM" evidence="1">
    <location>
        <begin position="197"/>
        <end position="354"/>
    </location>
</feature>
<accession>F3YZF5</accession>
<dbReference type="KEGG" id="daf:Desaf_3707"/>
<keyword evidence="2" id="KW-0808">Transferase</keyword>
<dbReference type="PANTHER" id="PTHR34203:SF15">
    <property type="entry name" value="SLL1173 PROTEIN"/>
    <property type="match status" value="1"/>
</dbReference>
<organism evidence="2 3">
    <name type="scientific">Desulfocurvibacter africanus subsp. africanus str. Walvis Bay</name>
    <dbReference type="NCBI Taxonomy" id="690850"/>
    <lineage>
        <taxon>Bacteria</taxon>
        <taxon>Pseudomonadati</taxon>
        <taxon>Thermodesulfobacteriota</taxon>
        <taxon>Desulfovibrionia</taxon>
        <taxon>Desulfovibrionales</taxon>
        <taxon>Desulfovibrionaceae</taxon>
        <taxon>Desulfocurvibacter</taxon>
    </lineage>
</organism>
<dbReference type="RefSeq" id="WP_014261589.1">
    <property type="nucleotide sequence ID" value="NC_016629.1"/>
</dbReference>
<dbReference type="Pfam" id="PF05050">
    <property type="entry name" value="Methyltransf_21"/>
    <property type="match status" value="1"/>
</dbReference>
<dbReference type="eggNOG" id="COG2242">
    <property type="taxonomic scope" value="Bacteria"/>
</dbReference>
<name>F3YZF5_DESAF</name>
<keyword evidence="3" id="KW-1185">Reference proteome</keyword>
<dbReference type="HOGENOM" id="CLU_739127_0_0_7"/>
<dbReference type="Gene3D" id="3.40.50.150">
    <property type="entry name" value="Vaccinia Virus protein VP39"/>
    <property type="match status" value="1"/>
</dbReference>
<evidence type="ECO:0000313" key="3">
    <source>
        <dbReference type="Proteomes" id="UP000007844"/>
    </source>
</evidence>
<dbReference type="InterPro" id="IPR052514">
    <property type="entry name" value="SAM-dependent_MTase"/>
</dbReference>
<dbReference type="AlphaFoldDB" id="F3YZF5"/>
<reference evidence="2 3" key="1">
    <citation type="journal article" date="2011" name="J. Bacteriol.">
        <title>Genome sequence of the mercury-methylating and pleomorphic Desulfovibrio africanus Strain Walvis Bay.</title>
        <authorList>
            <person name="Brown S.D."/>
            <person name="Wall J.D."/>
            <person name="Kucken A.M."/>
            <person name="Gilmour C.C."/>
            <person name="Podar M."/>
            <person name="Brandt C.C."/>
            <person name="Teshima H."/>
            <person name="Detter J.C."/>
            <person name="Han C.S."/>
            <person name="Land M.L."/>
            <person name="Lucas S."/>
            <person name="Han J."/>
            <person name="Pennacchio L."/>
            <person name="Nolan M."/>
            <person name="Pitluck S."/>
            <person name="Woyke T."/>
            <person name="Goodwin L."/>
            <person name="Palumbo A.V."/>
            <person name="Elias D.A."/>
        </authorList>
    </citation>
    <scope>NUCLEOTIDE SEQUENCE [LARGE SCALE GENOMIC DNA]</scope>
    <source>
        <strain evidence="2 3">Walvis Bay</strain>
    </source>
</reference>
<sequence>MHQPTHVTTFAAALAEKLLSSIRNRHTDNHQRFYQSADQSAQLEDLRSLESEPELSPKDLMVRHQESIKREVATKSLLHSLLADQTSRDLLVSLAAYGILGHRRVKLPYYRPDNVGRREALLRQAERTADADPDLVAAIRAKWTTDVFSQFEFDCGYGTTRAYTIGEELFRRCFAPSYEWQGAECFIRAKTGDIVLDCGAAFGDVSLQFAQSVGASGHVVCFEPYPLFLRVFRENMRLNPLLAARTTLVERAVWNKSGETLSFIAGGGGSRIDQSNCAPLKIITTTIDETVATEGIPRVDFIKMDIEGAELKALHGAEATLRRFRPRLAVCLYHNPEDFHTIPDYLQSLGLGYRFHLNHHYINEWETVLYATPA</sequence>
<dbReference type="GO" id="GO:0032259">
    <property type="term" value="P:methylation"/>
    <property type="evidence" value="ECO:0007669"/>
    <property type="project" value="UniProtKB-KW"/>
</dbReference>
<dbReference type="Proteomes" id="UP000007844">
    <property type="component" value="Chromosome"/>
</dbReference>
<keyword evidence="2" id="KW-0489">Methyltransferase</keyword>